<organism evidence="1 2">
    <name type="scientific">Paractinoplanes lichenicola</name>
    <dbReference type="NCBI Taxonomy" id="2802976"/>
    <lineage>
        <taxon>Bacteria</taxon>
        <taxon>Bacillati</taxon>
        <taxon>Actinomycetota</taxon>
        <taxon>Actinomycetes</taxon>
        <taxon>Micromonosporales</taxon>
        <taxon>Micromonosporaceae</taxon>
        <taxon>Paractinoplanes</taxon>
    </lineage>
</organism>
<evidence type="ECO:0008006" key="3">
    <source>
        <dbReference type="Google" id="ProtNLM"/>
    </source>
</evidence>
<accession>A0ABS1VUW8</accession>
<comment type="caution">
    <text evidence="1">The sequence shown here is derived from an EMBL/GenBank/DDBJ whole genome shotgun (WGS) entry which is preliminary data.</text>
</comment>
<name>A0ABS1VUW8_9ACTN</name>
<reference evidence="1 2" key="1">
    <citation type="submission" date="2021-01" db="EMBL/GenBank/DDBJ databases">
        <title>Actinoplanes sp. nov. LDG1-01 isolated from lichen.</title>
        <authorList>
            <person name="Saeng-In P."/>
            <person name="Phongsopitanun W."/>
            <person name="Kanchanasin P."/>
            <person name="Yuki M."/>
            <person name="Kudo T."/>
            <person name="Ohkuma M."/>
            <person name="Tanasupawat S."/>
        </authorList>
    </citation>
    <scope>NUCLEOTIDE SEQUENCE [LARGE SCALE GENOMIC DNA]</scope>
    <source>
        <strain evidence="1 2">LDG1-01</strain>
    </source>
</reference>
<evidence type="ECO:0000313" key="1">
    <source>
        <dbReference type="EMBL" id="MBL7258261.1"/>
    </source>
</evidence>
<proteinExistence type="predicted"/>
<dbReference type="RefSeq" id="WP_202994889.1">
    <property type="nucleotide sequence ID" value="NZ_JAENHO010000008.1"/>
</dbReference>
<sequence>MTEADGGPKHKIESERFRILAGGGGDDRAVAPFWVTERSWRLTALKTLLESFDAVPNVAGPLASVETAWALLGRAYRDDPASCEDVLAQPQVGLWAAHTLRRSSGTEPSEAPWIEVGYLHGIAAACAFRSGLPFELTVPVRYGVAVLPTVGAADFPVETQLARVAFDGHTLILDDGSVTVRAADDDARWHAPVRIEADAEGRTLRLTLLDRDVYRDLREPAPPAPLGGPEVDRWRGLFDEAWRMLVREQPERAAGIASSLRTLTPEPRQSPYRPRSASGAEAYGGILLSEPDDATQLAVTLVHEGQHQKLGALLHMFTMLEVDPSVRYYAPWRDDPRPLEGLLQGVYAFAGITDFWRVHRRHAAAGEGLLAEFEFALWRRQSFGAAQVLSSSGRLTEHGRQFVALLHDRLASWQDDPVSPHIGVLAEDMALDHHALWRTYCMPVDRALGANLATTFRSGDAIAATVLSDDDQAVVALPEVGLLDGRAVLVRHSLAGAKDLAAARVAGSTPSDIELVSGRVESARECYLRDLERDVGDAHAWIGLGLTLDRRTDPGAWALLGRPELVMAMTDARTDPLAAARWLGRQLGGEGLGKPRPAGWRVARPTGLVS</sequence>
<keyword evidence="2" id="KW-1185">Reference proteome</keyword>
<dbReference type="EMBL" id="JAENHO010000008">
    <property type="protein sequence ID" value="MBL7258261.1"/>
    <property type="molecule type" value="Genomic_DNA"/>
</dbReference>
<dbReference type="Proteomes" id="UP000598996">
    <property type="component" value="Unassembled WGS sequence"/>
</dbReference>
<dbReference type="NCBIfam" id="TIGR04267">
    <property type="entry name" value="mod_HExxH"/>
    <property type="match status" value="1"/>
</dbReference>
<gene>
    <name evidence="1" type="ORF">JKJ07_28530</name>
</gene>
<dbReference type="InterPro" id="IPR026337">
    <property type="entry name" value="AKG_HExxH"/>
</dbReference>
<evidence type="ECO:0000313" key="2">
    <source>
        <dbReference type="Proteomes" id="UP000598996"/>
    </source>
</evidence>
<protein>
    <recommendedName>
        <fullName evidence="3">HEXXH motif domain-containing protein</fullName>
    </recommendedName>
</protein>